<dbReference type="InterPro" id="IPR018883">
    <property type="entry name" value="Delta_CA"/>
</dbReference>
<keyword evidence="3" id="KW-1185">Reference proteome</keyword>
<evidence type="ECO:0000256" key="1">
    <source>
        <dbReference type="SAM" id="SignalP"/>
    </source>
</evidence>
<dbReference type="InterPro" id="IPR036398">
    <property type="entry name" value="CA_dom_sf"/>
</dbReference>
<reference evidence="2 3" key="1">
    <citation type="submission" date="2020-08" db="EMBL/GenBank/DDBJ databases">
        <title>Genomic Encyclopedia of Type Strains, Phase IV (KMG-IV): sequencing the most valuable type-strain genomes for metagenomic binning, comparative biology and taxonomic classification.</title>
        <authorList>
            <person name="Goeker M."/>
        </authorList>
    </citation>
    <scope>NUCLEOTIDE SEQUENCE [LARGE SCALE GENOMIC DNA]</scope>
    <source>
        <strain evidence="2 3">DSM 11590</strain>
    </source>
</reference>
<dbReference type="AlphaFoldDB" id="A0A7X0DNL4"/>
<comment type="caution">
    <text evidence="2">The sequence shown here is derived from an EMBL/GenBank/DDBJ whole genome shotgun (WGS) entry which is preliminary data.</text>
</comment>
<dbReference type="EMBL" id="JACIIX010000005">
    <property type="protein sequence ID" value="MBB6210362.1"/>
    <property type="molecule type" value="Genomic_DNA"/>
</dbReference>
<evidence type="ECO:0000313" key="2">
    <source>
        <dbReference type="EMBL" id="MBB6210362.1"/>
    </source>
</evidence>
<evidence type="ECO:0008006" key="4">
    <source>
        <dbReference type="Google" id="ProtNLM"/>
    </source>
</evidence>
<dbReference type="Proteomes" id="UP000544872">
    <property type="component" value="Unassembled WGS sequence"/>
</dbReference>
<keyword evidence="1" id="KW-0732">Signal</keyword>
<sequence>MMSVRSNVAAAVFGSFLAVLSISTVAQASQSAGPVPDSEIAAQRAALTAATKGAGYGPQAPRDLDALDGRNPRLFTLAPPASEMALCDIHLHKNAEHKGGDFTTYAGNGDGQGNDTGYRYNGTLSAAELAPVGTKIGASEHGELVPGDTVEIHFVHSTAQATVGPTLATCLSETVKNPELRVEAVVAVLVNDPQAADFTKLAKIETINGLNQVPNLPTTLGQPIQYAGSTTGPSYNKAGSPFQVTWSVRPKVLKVDITSLGKWLADNPFQENHAHGVRTLVIDPDLLSRITR</sequence>
<organism evidence="2 3">
    <name type="scientific">Novispirillum itersonii</name>
    <name type="common">Aquaspirillum itersonii</name>
    <dbReference type="NCBI Taxonomy" id="189"/>
    <lineage>
        <taxon>Bacteria</taxon>
        <taxon>Pseudomonadati</taxon>
        <taxon>Pseudomonadota</taxon>
        <taxon>Alphaproteobacteria</taxon>
        <taxon>Rhodospirillales</taxon>
        <taxon>Novispirillaceae</taxon>
        <taxon>Novispirillum</taxon>
    </lineage>
</organism>
<proteinExistence type="predicted"/>
<accession>A0A7X0DNL4</accession>
<feature type="chain" id="PRO_5031532672" description="Cadmium carbonic anhydrase" evidence="1">
    <location>
        <begin position="29"/>
        <end position="292"/>
    </location>
</feature>
<dbReference type="SUPFAM" id="SSF51069">
    <property type="entry name" value="Carbonic anhydrase"/>
    <property type="match status" value="1"/>
</dbReference>
<dbReference type="RefSeq" id="WP_184263191.1">
    <property type="nucleotide sequence ID" value="NZ_JACIIX010000005.1"/>
</dbReference>
<protein>
    <recommendedName>
        <fullName evidence="4">Cadmium carbonic anhydrase</fullName>
    </recommendedName>
</protein>
<name>A0A7X0DNL4_NOVIT</name>
<gene>
    <name evidence="2" type="ORF">FHS48_001777</name>
</gene>
<evidence type="ECO:0000313" key="3">
    <source>
        <dbReference type="Proteomes" id="UP000544872"/>
    </source>
</evidence>
<dbReference type="Pfam" id="PF10563">
    <property type="entry name" value="CA_like"/>
    <property type="match status" value="1"/>
</dbReference>
<feature type="signal peptide" evidence="1">
    <location>
        <begin position="1"/>
        <end position="28"/>
    </location>
</feature>